<comment type="caution">
    <text evidence="7">The sequence shown here is derived from an EMBL/GenBank/DDBJ whole genome shotgun (WGS) entry which is preliminary data.</text>
</comment>
<dbReference type="PROSITE" id="PS51891">
    <property type="entry name" value="CENP_V_GFA"/>
    <property type="match status" value="1"/>
</dbReference>
<evidence type="ECO:0000256" key="2">
    <source>
        <dbReference type="ARBA" id="ARBA00022723"/>
    </source>
</evidence>
<keyword evidence="4" id="KW-0456">Lyase</keyword>
<dbReference type="GO" id="GO:0046872">
    <property type="term" value="F:metal ion binding"/>
    <property type="evidence" value="ECO:0007669"/>
    <property type="project" value="UniProtKB-KW"/>
</dbReference>
<dbReference type="PANTHER" id="PTHR33337:SF31">
    <property type="entry name" value="DUF636 DOMAIN PROTEIN (AFU_ORTHOLOGUE AFUA_2G12650)"/>
    <property type="match status" value="1"/>
</dbReference>
<dbReference type="Proteomes" id="UP001302812">
    <property type="component" value="Unassembled WGS sequence"/>
</dbReference>
<dbReference type="GO" id="GO:0016846">
    <property type="term" value="F:carbon-sulfur lyase activity"/>
    <property type="evidence" value="ECO:0007669"/>
    <property type="project" value="InterPro"/>
</dbReference>
<feature type="domain" description="CENP-V/GFA" evidence="6">
    <location>
        <begin position="45"/>
        <end position="154"/>
    </location>
</feature>
<dbReference type="PANTHER" id="PTHR33337">
    <property type="entry name" value="GFA DOMAIN-CONTAINING PROTEIN"/>
    <property type="match status" value="1"/>
</dbReference>
<organism evidence="7 8">
    <name type="scientific">Canariomyces notabilis</name>
    <dbReference type="NCBI Taxonomy" id="2074819"/>
    <lineage>
        <taxon>Eukaryota</taxon>
        <taxon>Fungi</taxon>
        <taxon>Dikarya</taxon>
        <taxon>Ascomycota</taxon>
        <taxon>Pezizomycotina</taxon>
        <taxon>Sordariomycetes</taxon>
        <taxon>Sordariomycetidae</taxon>
        <taxon>Sordariales</taxon>
        <taxon>Chaetomiaceae</taxon>
        <taxon>Canariomyces</taxon>
    </lineage>
</organism>
<reference evidence="7" key="2">
    <citation type="submission" date="2023-05" db="EMBL/GenBank/DDBJ databases">
        <authorList>
            <consortium name="Lawrence Berkeley National Laboratory"/>
            <person name="Steindorff A."/>
            <person name="Hensen N."/>
            <person name="Bonometti L."/>
            <person name="Westerberg I."/>
            <person name="Brannstrom I.O."/>
            <person name="Guillou S."/>
            <person name="Cros-Aarteil S."/>
            <person name="Calhoun S."/>
            <person name="Haridas S."/>
            <person name="Kuo A."/>
            <person name="Mondo S."/>
            <person name="Pangilinan J."/>
            <person name="Riley R."/>
            <person name="Labutti K."/>
            <person name="Andreopoulos B."/>
            <person name="Lipzen A."/>
            <person name="Chen C."/>
            <person name="Yanf M."/>
            <person name="Daum C."/>
            <person name="Ng V."/>
            <person name="Clum A."/>
            <person name="Ohm R."/>
            <person name="Martin F."/>
            <person name="Silar P."/>
            <person name="Natvig D."/>
            <person name="Lalanne C."/>
            <person name="Gautier V."/>
            <person name="Ament-Velasquez S.L."/>
            <person name="Kruys A."/>
            <person name="Hutchinson M.I."/>
            <person name="Powell A.J."/>
            <person name="Barry K."/>
            <person name="Miller A.N."/>
            <person name="Grigoriev I.V."/>
            <person name="Debuchy R."/>
            <person name="Gladieux P."/>
            <person name="Thoren M.H."/>
            <person name="Johannesson H."/>
        </authorList>
    </citation>
    <scope>NUCLEOTIDE SEQUENCE</scope>
    <source>
        <strain evidence="7">CBS 508.74</strain>
    </source>
</reference>
<dbReference type="Gene3D" id="3.90.1590.10">
    <property type="entry name" value="glutathione-dependent formaldehyde- activating enzyme (gfa)"/>
    <property type="match status" value="2"/>
</dbReference>
<protein>
    <recommendedName>
        <fullName evidence="6">CENP-V/GFA domain-containing protein</fullName>
    </recommendedName>
</protein>
<evidence type="ECO:0000313" key="8">
    <source>
        <dbReference type="Proteomes" id="UP001302812"/>
    </source>
</evidence>
<evidence type="ECO:0000256" key="1">
    <source>
        <dbReference type="ARBA" id="ARBA00005495"/>
    </source>
</evidence>
<keyword evidence="8" id="KW-1185">Reference proteome</keyword>
<dbReference type="InterPro" id="IPR006913">
    <property type="entry name" value="CENP-V/GFA"/>
</dbReference>
<evidence type="ECO:0000313" key="7">
    <source>
        <dbReference type="EMBL" id="KAK4111502.1"/>
    </source>
</evidence>
<evidence type="ECO:0000256" key="5">
    <source>
        <dbReference type="SAM" id="MobiDB-lite"/>
    </source>
</evidence>
<keyword evidence="3" id="KW-0862">Zinc</keyword>
<dbReference type="InterPro" id="IPR011057">
    <property type="entry name" value="Mss4-like_sf"/>
</dbReference>
<evidence type="ECO:0000256" key="4">
    <source>
        <dbReference type="ARBA" id="ARBA00023239"/>
    </source>
</evidence>
<dbReference type="EMBL" id="MU853345">
    <property type="protein sequence ID" value="KAK4111502.1"/>
    <property type="molecule type" value="Genomic_DNA"/>
</dbReference>
<dbReference type="RefSeq" id="XP_064669072.1">
    <property type="nucleotide sequence ID" value="XM_064818588.1"/>
</dbReference>
<accession>A0AAN6YQI4</accession>
<reference evidence="7" key="1">
    <citation type="journal article" date="2023" name="Mol. Phylogenet. Evol.">
        <title>Genome-scale phylogeny and comparative genomics of the fungal order Sordariales.</title>
        <authorList>
            <person name="Hensen N."/>
            <person name="Bonometti L."/>
            <person name="Westerberg I."/>
            <person name="Brannstrom I.O."/>
            <person name="Guillou S."/>
            <person name="Cros-Aarteil S."/>
            <person name="Calhoun S."/>
            <person name="Haridas S."/>
            <person name="Kuo A."/>
            <person name="Mondo S."/>
            <person name="Pangilinan J."/>
            <person name="Riley R."/>
            <person name="LaButti K."/>
            <person name="Andreopoulos B."/>
            <person name="Lipzen A."/>
            <person name="Chen C."/>
            <person name="Yan M."/>
            <person name="Daum C."/>
            <person name="Ng V."/>
            <person name="Clum A."/>
            <person name="Steindorff A."/>
            <person name="Ohm R.A."/>
            <person name="Martin F."/>
            <person name="Silar P."/>
            <person name="Natvig D.O."/>
            <person name="Lalanne C."/>
            <person name="Gautier V."/>
            <person name="Ament-Velasquez S.L."/>
            <person name="Kruys A."/>
            <person name="Hutchinson M.I."/>
            <person name="Powell A.J."/>
            <person name="Barry K."/>
            <person name="Miller A.N."/>
            <person name="Grigoriev I.V."/>
            <person name="Debuchy R."/>
            <person name="Gladieux P."/>
            <person name="Hiltunen Thoren M."/>
            <person name="Johannesson H."/>
        </authorList>
    </citation>
    <scope>NUCLEOTIDE SEQUENCE</scope>
    <source>
        <strain evidence="7">CBS 508.74</strain>
    </source>
</reference>
<proteinExistence type="inferred from homology"/>
<sequence>MPSPRFEHVGVAERRHHFFSIGRRSKRVAMLDEHIQLLMENTNSITARCLCKAHTFTASVAASSLPLPAECCHCDSCRHVTGSLYLSSVEWPNPDEDLSGLHCYPFSSNIHQYSCPTCSSQLFSKLKGGNNGASDKLEVFTGVLENAPNLVKYTKHIFVGDTLDAGATIWFSKDVSSGEPIPRWSGREGLSEQLPPDWPAPSSSGAKTPEEPHPEFTPLRCHCGGVNLLLRSAVDIPQVPARDTDSPNPKLPWYIDPETHRYRANTDCCDSCRLTFGTDLVHWTFAGLGHISFVSPFPSPSSNSFPPGSFPATITELKTAVLANPNSAAQEKDTHRDLGIGTLALFQSSPDVERYFCRRCAASVFFAVHDTDRMDMVDIAVGLLRHPDGARAEGLLSWKYGSVGWIEDVKGGWREALVKGAVEGSEAWRVRGQIGTGTSGGDDKE</sequence>
<gene>
    <name evidence="7" type="ORF">N656DRAFT_829823</name>
</gene>
<dbReference type="AlphaFoldDB" id="A0AAN6YQI4"/>
<feature type="region of interest" description="Disordered" evidence="5">
    <location>
        <begin position="177"/>
        <end position="216"/>
    </location>
</feature>
<name>A0AAN6YQI4_9PEZI</name>
<evidence type="ECO:0000256" key="3">
    <source>
        <dbReference type="ARBA" id="ARBA00022833"/>
    </source>
</evidence>
<comment type="similarity">
    <text evidence="1">Belongs to the Gfa family.</text>
</comment>
<keyword evidence="2" id="KW-0479">Metal-binding</keyword>
<dbReference type="SUPFAM" id="SSF51316">
    <property type="entry name" value="Mss4-like"/>
    <property type="match status" value="2"/>
</dbReference>
<dbReference type="GeneID" id="89942714"/>
<dbReference type="Pfam" id="PF04828">
    <property type="entry name" value="GFA"/>
    <property type="match status" value="1"/>
</dbReference>
<evidence type="ECO:0000259" key="6">
    <source>
        <dbReference type="PROSITE" id="PS51891"/>
    </source>
</evidence>